<evidence type="ECO:0000256" key="1">
    <source>
        <dbReference type="ARBA" id="ARBA00010641"/>
    </source>
</evidence>
<dbReference type="InterPro" id="IPR013325">
    <property type="entry name" value="RNA_pol_sigma_r2"/>
</dbReference>
<protein>
    <recommendedName>
        <fullName evidence="6">RNA polymerase sigma factor</fullName>
    </recommendedName>
</protein>
<keyword evidence="5 6" id="KW-0804">Transcription</keyword>
<evidence type="ECO:0000313" key="10">
    <source>
        <dbReference type="Proteomes" id="UP000070224"/>
    </source>
</evidence>
<dbReference type="RefSeq" id="WP_060935003.1">
    <property type="nucleotide sequence ID" value="NZ_KQ960424.1"/>
</dbReference>
<dbReference type="SUPFAM" id="SSF88659">
    <property type="entry name" value="Sigma3 and sigma4 domains of RNA polymerase sigma factors"/>
    <property type="match status" value="1"/>
</dbReference>
<keyword evidence="3 6" id="KW-0731">Sigma factor</keyword>
<dbReference type="EMBL" id="LSDK01000036">
    <property type="protein sequence ID" value="KXB77585.1"/>
    <property type="molecule type" value="Genomic_DNA"/>
</dbReference>
<dbReference type="InterPro" id="IPR007627">
    <property type="entry name" value="RNA_pol_sigma70_r2"/>
</dbReference>
<dbReference type="Pfam" id="PF04542">
    <property type="entry name" value="Sigma70_r2"/>
    <property type="match status" value="1"/>
</dbReference>
<dbReference type="GO" id="GO:0016987">
    <property type="term" value="F:sigma factor activity"/>
    <property type="evidence" value="ECO:0007669"/>
    <property type="project" value="UniProtKB-KW"/>
</dbReference>
<dbReference type="PATRIC" id="fig|322095.3.peg.497"/>
<dbReference type="PANTHER" id="PTHR43133">
    <property type="entry name" value="RNA POLYMERASE ECF-TYPE SIGMA FACTO"/>
    <property type="match status" value="1"/>
</dbReference>
<name>A0A134BCD5_9PORP</name>
<dbReference type="GO" id="GO:0006352">
    <property type="term" value="P:DNA-templated transcription initiation"/>
    <property type="evidence" value="ECO:0007669"/>
    <property type="project" value="InterPro"/>
</dbReference>
<evidence type="ECO:0000256" key="2">
    <source>
        <dbReference type="ARBA" id="ARBA00023015"/>
    </source>
</evidence>
<dbReference type="SUPFAM" id="SSF88946">
    <property type="entry name" value="Sigma2 domain of RNA polymerase sigma factors"/>
    <property type="match status" value="1"/>
</dbReference>
<proteinExistence type="inferred from homology"/>
<feature type="domain" description="RNA polymerase sigma-70 region 2" evidence="7">
    <location>
        <begin position="29"/>
        <end position="94"/>
    </location>
</feature>
<dbReference type="InterPro" id="IPR013249">
    <property type="entry name" value="RNA_pol_sigma70_r4_t2"/>
</dbReference>
<dbReference type="NCBIfam" id="TIGR02937">
    <property type="entry name" value="sigma70-ECF"/>
    <property type="match status" value="1"/>
</dbReference>
<comment type="similarity">
    <text evidence="1 6">Belongs to the sigma-70 factor family. ECF subfamily.</text>
</comment>
<evidence type="ECO:0000256" key="5">
    <source>
        <dbReference type="ARBA" id="ARBA00023163"/>
    </source>
</evidence>
<gene>
    <name evidence="9" type="ORF">HMPREF3185_00508</name>
</gene>
<reference evidence="10" key="1">
    <citation type="submission" date="2016-01" db="EMBL/GenBank/DDBJ databases">
        <authorList>
            <person name="Mitreva M."/>
            <person name="Pepin K.H."/>
            <person name="Mihindukulasuriya K.A."/>
            <person name="Fulton R."/>
            <person name="Fronick C."/>
            <person name="O'Laughlin M."/>
            <person name="Miner T."/>
            <person name="Herter B."/>
            <person name="Rosa B.A."/>
            <person name="Cordes M."/>
            <person name="Tomlinson C."/>
            <person name="Wollam A."/>
            <person name="Palsikar V.B."/>
            <person name="Mardis E.R."/>
            <person name="Wilson R.K."/>
        </authorList>
    </citation>
    <scope>NUCLEOTIDE SEQUENCE [LARGE SCALE GENOMIC DNA]</scope>
    <source>
        <strain evidence="10">KA00683</strain>
    </source>
</reference>
<dbReference type="InterPro" id="IPR036388">
    <property type="entry name" value="WH-like_DNA-bd_sf"/>
</dbReference>
<dbReference type="Pfam" id="PF08281">
    <property type="entry name" value="Sigma70_r4_2"/>
    <property type="match status" value="1"/>
</dbReference>
<dbReference type="PROSITE" id="PS01063">
    <property type="entry name" value="SIGMA70_ECF"/>
    <property type="match status" value="1"/>
</dbReference>
<dbReference type="AlphaFoldDB" id="A0A134BCD5"/>
<keyword evidence="4 6" id="KW-0238">DNA-binding</keyword>
<dbReference type="GO" id="GO:0003677">
    <property type="term" value="F:DNA binding"/>
    <property type="evidence" value="ECO:0007669"/>
    <property type="project" value="UniProtKB-KW"/>
</dbReference>
<evidence type="ECO:0000313" key="9">
    <source>
        <dbReference type="EMBL" id="KXB77585.1"/>
    </source>
</evidence>
<dbReference type="Gene3D" id="1.10.10.10">
    <property type="entry name" value="Winged helix-like DNA-binding domain superfamily/Winged helix DNA-binding domain"/>
    <property type="match status" value="1"/>
</dbReference>
<dbReference type="InterPro" id="IPR014284">
    <property type="entry name" value="RNA_pol_sigma-70_dom"/>
</dbReference>
<evidence type="ECO:0000256" key="6">
    <source>
        <dbReference type="RuleBase" id="RU000716"/>
    </source>
</evidence>
<dbReference type="PANTHER" id="PTHR43133:SF51">
    <property type="entry name" value="RNA POLYMERASE SIGMA FACTOR"/>
    <property type="match status" value="1"/>
</dbReference>
<evidence type="ECO:0000259" key="7">
    <source>
        <dbReference type="Pfam" id="PF04542"/>
    </source>
</evidence>
<dbReference type="Gene3D" id="1.10.1740.10">
    <property type="match status" value="1"/>
</dbReference>
<accession>A0A134BCD5</accession>
<evidence type="ECO:0000256" key="3">
    <source>
        <dbReference type="ARBA" id="ARBA00023082"/>
    </source>
</evidence>
<evidence type="ECO:0000259" key="8">
    <source>
        <dbReference type="Pfam" id="PF08281"/>
    </source>
</evidence>
<dbReference type="InterPro" id="IPR039425">
    <property type="entry name" value="RNA_pol_sigma-70-like"/>
</dbReference>
<keyword evidence="2 6" id="KW-0805">Transcription regulation</keyword>
<dbReference type="InterPro" id="IPR013324">
    <property type="entry name" value="RNA_pol_sigma_r3/r4-like"/>
</dbReference>
<keyword evidence="10" id="KW-1185">Reference proteome</keyword>
<organism evidence="9 10">
    <name type="scientific">Porphyromonas somerae</name>
    <dbReference type="NCBI Taxonomy" id="322095"/>
    <lineage>
        <taxon>Bacteria</taxon>
        <taxon>Pseudomonadati</taxon>
        <taxon>Bacteroidota</taxon>
        <taxon>Bacteroidia</taxon>
        <taxon>Bacteroidales</taxon>
        <taxon>Porphyromonadaceae</taxon>
        <taxon>Porphyromonas</taxon>
    </lineage>
</organism>
<dbReference type="Proteomes" id="UP000070224">
    <property type="component" value="Unassembled WGS sequence"/>
</dbReference>
<dbReference type="InterPro" id="IPR000838">
    <property type="entry name" value="RNA_pol_sigma70_ECF_CS"/>
</dbReference>
<feature type="domain" description="RNA polymerase sigma factor 70 region 4 type 2" evidence="8">
    <location>
        <begin position="130"/>
        <end position="180"/>
    </location>
</feature>
<dbReference type="OrthoDB" id="9780326at2"/>
<sequence length="189" mass="22227">MPQPLVTEEELQRALADPERRRSAFTTVVRLYSQQIYWQIRRMVYNHDDADDLVQNVFIKAWEAIEGFRGEAKVSTWLYRIALYEALNFLKKRRHEEENVISPSEEGDSLYLLDRLTADEYFDADEAEVRLQKAILSLPAKQQLVFRLRYYDEMPYDQMAALTGTSEGALKASYHHAMKKVTEELQRSE</sequence>
<evidence type="ECO:0000256" key="4">
    <source>
        <dbReference type="ARBA" id="ARBA00023125"/>
    </source>
</evidence>
<comment type="caution">
    <text evidence="9">The sequence shown here is derived from an EMBL/GenBank/DDBJ whole genome shotgun (WGS) entry which is preliminary data.</text>
</comment>
<dbReference type="STRING" id="322095.HMPREF3185_00508"/>